<dbReference type="HOGENOM" id="CLU_070162_0_0_1"/>
<dbReference type="Pfam" id="PF07735">
    <property type="entry name" value="FBA_2"/>
    <property type="match status" value="1"/>
</dbReference>
<evidence type="ECO:0000259" key="1">
    <source>
        <dbReference type="Pfam" id="PF07735"/>
    </source>
</evidence>
<gene>
    <name evidence="2" type="ORF">CAEBREN_22476</name>
</gene>
<dbReference type="PANTHER" id="PTHR21503">
    <property type="entry name" value="F-BOX-CONTAINING HYPOTHETICAL PROTEIN C.ELEGANS"/>
    <property type="match status" value="1"/>
</dbReference>
<evidence type="ECO:0000313" key="2">
    <source>
        <dbReference type="EMBL" id="EGT55889.1"/>
    </source>
</evidence>
<protein>
    <recommendedName>
        <fullName evidence="1">Sdz-33 F-box domain-containing protein</fullName>
    </recommendedName>
</protein>
<organism evidence="3">
    <name type="scientific">Caenorhabditis brenneri</name>
    <name type="common">Nematode worm</name>
    <dbReference type="NCBI Taxonomy" id="135651"/>
    <lineage>
        <taxon>Eukaryota</taxon>
        <taxon>Metazoa</taxon>
        <taxon>Ecdysozoa</taxon>
        <taxon>Nematoda</taxon>
        <taxon>Chromadorea</taxon>
        <taxon>Rhabditida</taxon>
        <taxon>Rhabditina</taxon>
        <taxon>Rhabditomorpha</taxon>
        <taxon>Rhabditoidea</taxon>
        <taxon>Rhabditidae</taxon>
        <taxon>Peloderinae</taxon>
        <taxon>Caenorhabditis</taxon>
    </lineage>
</organism>
<dbReference type="PANTHER" id="PTHR21503:SF8">
    <property type="entry name" value="F-BOX ASSOCIATED DOMAIN-CONTAINING PROTEIN-RELATED"/>
    <property type="match status" value="1"/>
</dbReference>
<dbReference type="InterPro" id="IPR012885">
    <property type="entry name" value="F-box_Sdz-33"/>
</dbReference>
<dbReference type="AlphaFoldDB" id="G0PH10"/>
<proteinExistence type="predicted"/>
<dbReference type="Proteomes" id="UP000008068">
    <property type="component" value="Unassembled WGS sequence"/>
</dbReference>
<reference evidence="3" key="1">
    <citation type="submission" date="2011-07" db="EMBL/GenBank/DDBJ databases">
        <authorList>
            <consortium name="Caenorhabditis brenneri Sequencing and Analysis Consortium"/>
            <person name="Wilson R.K."/>
        </authorList>
    </citation>
    <scope>NUCLEOTIDE SEQUENCE [LARGE SCALE GENOMIC DNA]</scope>
    <source>
        <strain evidence="3">PB2801</strain>
    </source>
</reference>
<accession>G0PH10</accession>
<name>G0PH10_CAEBE</name>
<evidence type="ECO:0000313" key="3">
    <source>
        <dbReference type="Proteomes" id="UP000008068"/>
    </source>
</evidence>
<feature type="domain" description="Sdz-33 F-box" evidence="1">
    <location>
        <begin position="152"/>
        <end position="214"/>
    </location>
</feature>
<keyword evidence="3" id="KW-1185">Reference proteome</keyword>
<sequence length="292" mass="34517">MENVKSMTTIRPIKFNIGCYYFHFTLRLFHGEHPEPDWTGNITEDVVIHAEKYYRPTGKEEEINFNGHHVVTRFGNQIHTYWDSPIEGICLMLDYFSNLFNSPPIYKFEIKAIEHLNIGQPVCMTTEELELILEYFKPTAALDIRLKEIGYFRYELPSELKSFSCNSSNWLTKEGVMKMNYEFIDVDVEKFSYQDLSDFATKCIEGGLPALQHCFIEAKDLKRNFKEIADRIKYNRSRSRLEVKVLHKKFAYFSYDVHGIYDYEREDGKTVTICASDERDKHCVLHLYVWTK</sequence>
<dbReference type="EMBL" id="GL380455">
    <property type="protein sequence ID" value="EGT55889.1"/>
    <property type="molecule type" value="Genomic_DNA"/>
</dbReference>
<dbReference type="InParanoid" id="G0PH10"/>